<proteinExistence type="predicted"/>
<dbReference type="RefSeq" id="WP_057895580.1">
    <property type="nucleotide sequence ID" value="NZ_AZEH01000020.1"/>
</dbReference>
<evidence type="ECO:0000313" key="1">
    <source>
        <dbReference type="EMBL" id="KRL05854.1"/>
    </source>
</evidence>
<name>A0A0R1MCN3_9LACO</name>
<dbReference type="OrthoDB" id="2298925at2"/>
<dbReference type="AlphaFoldDB" id="A0A0R1MCN3"/>
<dbReference type="PATRIC" id="fig|1423777.3.peg.633"/>
<gene>
    <name evidence="1" type="ORF">FD46_GL000613</name>
</gene>
<dbReference type="GO" id="GO:0002161">
    <property type="term" value="F:aminoacyl-tRNA deacylase activity"/>
    <property type="evidence" value="ECO:0007669"/>
    <property type="project" value="InterPro"/>
</dbReference>
<sequence>MENYVDKEALNIFKKIKMEYAIQDVSSDEKSALIGPNLKSALFLEKGTQKYILRFSAETNWLYQNKKLVPCNQKQRKRFFDVTFREITPLVLVEETKMPLKVIFDSRILSSGLVLIALQNGREGIAISPSNLLLFLKYIKRPVILTEI</sequence>
<dbReference type="EMBL" id="AZEH01000020">
    <property type="protein sequence ID" value="KRL05854.1"/>
    <property type="molecule type" value="Genomic_DNA"/>
</dbReference>
<protein>
    <submittedName>
        <fullName evidence="1">Uncharacterized protein</fullName>
    </submittedName>
</protein>
<organism evidence="1 2">
    <name type="scientific">Liquorilactobacillus oeni DSM 19972</name>
    <dbReference type="NCBI Taxonomy" id="1423777"/>
    <lineage>
        <taxon>Bacteria</taxon>
        <taxon>Bacillati</taxon>
        <taxon>Bacillota</taxon>
        <taxon>Bacilli</taxon>
        <taxon>Lactobacillales</taxon>
        <taxon>Lactobacillaceae</taxon>
        <taxon>Liquorilactobacillus</taxon>
    </lineage>
</organism>
<dbReference type="Gene3D" id="3.90.960.10">
    <property type="entry name" value="YbaK/aminoacyl-tRNA synthetase-associated domain"/>
    <property type="match status" value="1"/>
</dbReference>
<dbReference type="STRING" id="1423777.FD46_GL000613"/>
<comment type="caution">
    <text evidence="1">The sequence shown here is derived from an EMBL/GenBank/DDBJ whole genome shotgun (WGS) entry which is preliminary data.</text>
</comment>
<dbReference type="SUPFAM" id="SSF55826">
    <property type="entry name" value="YbaK/ProRS associated domain"/>
    <property type="match status" value="1"/>
</dbReference>
<dbReference type="Proteomes" id="UP000051686">
    <property type="component" value="Unassembled WGS sequence"/>
</dbReference>
<keyword evidence="2" id="KW-1185">Reference proteome</keyword>
<dbReference type="InterPro" id="IPR036754">
    <property type="entry name" value="YbaK/aa-tRNA-synt-asso_dom_sf"/>
</dbReference>
<evidence type="ECO:0000313" key="2">
    <source>
        <dbReference type="Proteomes" id="UP000051686"/>
    </source>
</evidence>
<reference evidence="1 2" key="1">
    <citation type="journal article" date="2015" name="Genome Announc.">
        <title>Expanding the biotechnology potential of lactobacilli through comparative genomics of 213 strains and associated genera.</title>
        <authorList>
            <person name="Sun Z."/>
            <person name="Harris H.M."/>
            <person name="McCann A."/>
            <person name="Guo C."/>
            <person name="Argimon S."/>
            <person name="Zhang W."/>
            <person name="Yang X."/>
            <person name="Jeffery I.B."/>
            <person name="Cooney J.C."/>
            <person name="Kagawa T.F."/>
            <person name="Liu W."/>
            <person name="Song Y."/>
            <person name="Salvetti E."/>
            <person name="Wrobel A."/>
            <person name="Rasinkangas P."/>
            <person name="Parkhill J."/>
            <person name="Rea M.C."/>
            <person name="O'Sullivan O."/>
            <person name="Ritari J."/>
            <person name="Douillard F.P."/>
            <person name="Paul Ross R."/>
            <person name="Yang R."/>
            <person name="Briner A.E."/>
            <person name="Felis G.E."/>
            <person name="de Vos W.M."/>
            <person name="Barrangou R."/>
            <person name="Klaenhammer T.R."/>
            <person name="Caufield P.W."/>
            <person name="Cui Y."/>
            <person name="Zhang H."/>
            <person name="O'Toole P.W."/>
        </authorList>
    </citation>
    <scope>NUCLEOTIDE SEQUENCE [LARGE SCALE GENOMIC DNA]</scope>
    <source>
        <strain evidence="1 2">DSM 19972</strain>
    </source>
</reference>
<accession>A0A0R1MCN3</accession>